<keyword evidence="6 14" id="KW-0479">Metal-binding</keyword>
<feature type="binding site" evidence="13">
    <location>
        <position position="159"/>
    </location>
    <ligand>
        <name>thiamine diphosphate</name>
        <dbReference type="ChEBI" id="CHEBI:58937"/>
    </ligand>
</feature>
<dbReference type="Pfam" id="PF22613">
    <property type="entry name" value="Transketolase_C_1"/>
    <property type="match status" value="1"/>
</dbReference>
<keyword evidence="8 13" id="KW-0786">Thiamine pyrophosphate</keyword>
<dbReference type="SUPFAM" id="SSF52518">
    <property type="entry name" value="Thiamin diphosphate-binding fold (THDP-binding)"/>
    <property type="match status" value="2"/>
</dbReference>
<comment type="similarity">
    <text evidence="1 16">Belongs to the transketolase family.</text>
</comment>
<feature type="binding site" evidence="12">
    <location>
        <position position="384"/>
    </location>
    <ligand>
        <name>substrate</name>
    </ligand>
</feature>
<dbReference type="PROSITE" id="PS00801">
    <property type="entry name" value="TRANSKETOLASE_1"/>
    <property type="match status" value="1"/>
</dbReference>
<dbReference type="InterPro" id="IPR005478">
    <property type="entry name" value="Transketolase_bac-like"/>
</dbReference>
<dbReference type="PANTHER" id="PTHR43522:SF2">
    <property type="entry name" value="TRANSKETOLASE 1-RELATED"/>
    <property type="match status" value="1"/>
</dbReference>
<evidence type="ECO:0000313" key="18">
    <source>
        <dbReference type="EMBL" id="KPL71896.1"/>
    </source>
</evidence>
<dbReference type="EC" id="2.2.1.1" evidence="3 10"/>
<feature type="binding site" evidence="13">
    <location>
        <position position="263"/>
    </location>
    <ligand>
        <name>thiamine diphosphate</name>
        <dbReference type="ChEBI" id="CHEBI:58937"/>
    </ligand>
</feature>
<dbReference type="STRING" id="229920.ADM99_10860"/>
<evidence type="ECO:0000313" key="19">
    <source>
        <dbReference type="Proteomes" id="UP000050430"/>
    </source>
</evidence>
<feature type="binding site" evidence="14">
    <location>
        <position position="190"/>
    </location>
    <ligand>
        <name>Mg(2+)</name>
        <dbReference type="ChEBI" id="CHEBI:18420"/>
    </ligand>
</feature>
<feature type="binding site" evidence="12">
    <location>
        <position position="461"/>
    </location>
    <ligand>
        <name>substrate</name>
    </ligand>
</feature>
<keyword evidence="7 14" id="KW-0460">Magnesium</keyword>
<comment type="function">
    <text evidence="16">Catalyzes the transfer of a two-carbon ketol group from a ketose donor to an aldose acceptor, via a covalent intermediate with the cofactor thiamine pyrophosphate.</text>
</comment>
<evidence type="ECO:0000259" key="17">
    <source>
        <dbReference type="SMART" id="SM00861"/>
    </source>
</evidence>
<evidence type="ECO:0000256" key="15">
    <source>
        <dbReference type="PIRSR" id="PIRSR605478-5"/>
    </source>
</evidence>
<comment type="catalytic activity">
    <reaction evidence="9 16">
        <text>D-sedoheptulose 7-phosphate + D-glyceraldehyde 3-phosphate = aldehydo-D-ribose 5-phosphate + D-xylulose 5-phosphate</text>
        <dbReference type="Rhea" id="RHEA:10508"/>
        <dbReference type="ChEBI" id="CHEBI:57483"/>
        <dbReference type="ChEBI" id="CHEBI:57737"/>
        <dbReference type="ChEBI" id="CHEBI:58273"/>
        <dbReference type="ChEBI" id="CHEBI:59776"/>
        <dbReference type="EC" id="2.2.1.1"/>
    </reaction>
</comment>
<comment type="cofactor">
    <cofactor evidence="13">
        <name>thiamine diphosphate</name>
        <dbReference type="ChEBI" id="CHEBI:58937"/>
    </cofactor>
    <text evidence="13">Binds 1 thiamine pyrophosphate per subunit. During the reaction, the substrate forms a covalent intermediate with the cofactor.</text>
</comment>
<evidence type="ECO:0000256" key="8">
    <source>
        <dbReference type="ARBA" id="ARBA00023052"/>
    </source>
</evidence>
<dbReference type="AlphaFoldDB" id="A0A0P6X9Q8"/>
<organism evidence="18 19">
    <name type="scientific">Leptolinea tardivitalis</name>
    <dbReference type="NCBI Taxonomy" id="229920"/>
    <lineage>
        <taxon>Bacteria</taxon>
        <taxon>Bacillati</taxon>
        <taxon>Chloroflexota</taxon>
        <taxon>Anaerolineae</taxon>
        <taxon>Anaerolineales</taxon>
        <taxon>Anaerolineaceae</taxon>
        <taxon>Leptolinea</taxon>
    </lineage>
</organism>
<dbReference type="InterPro" id="IPR055152">
    <property type="entry name" value="Transketolase-like_C_2"/>
</dbReference>
<dbReference type="SMART" id="SM00861">
    <property type="entry name" value="Transket_pyr"/>
    <property type="match status" value="1"/>
</dbReference>
<proteinExistence type="inferred from homology"/>
<evidence type="ECO:0000256" key="2">
    <source>
        <dbReference type="ARBA" id="ARBA00011738"/>
    </source>
</evidence>
<dbReference type="CDD" id="cd07033">
    <property type="entry name" value="TPP_PYR_DXS_TK_like"/>
    <property type="match status" value="1"/>
</dbReference>
<dbReference type="InterPro" id="IPR049557">
    <property type="entry name" value="Transketolase_CS"/>
</dbReference>
<dbReference type="SUPFAM" id="SSF52922">
    <property type="entry name" value="TK C-terminal domain-like"/>
    <property type="match status" value="1"/>
</dbReference>
<evidence type="ECO:0000256" key="11">
    <source>
        <dbReference type="PIRSR" id="PIRSR605478-1"/>
    </source>
</evidence>
<feature type="binding site" evidence="12">
    <location>
        <position position="473"/>
    </location>
    <ligand>
        <name>substrate</name>
    </ligand>
</feature>
<evidence type="ECO:0000256" key="10">
    <source>
        <dbReference type="NCBIfam" id="TIGR00232"/>
    </source>
</evidence>
<feature type="binding site" evidence="12">
    <location>
        <position position="520"/>
    </location>
    <ligand>
        <name>substrate</name>
    </ligand>
</feature>
<evidence type="ECO:0000256" key="9">
    <source>
        <dbReference type="ARBA" id="ARBA00049473"/>
    </source>
</evidence>
<protein>
    <recommendedName>
        <fullName evidence="4 10">Transketolase</fullName>
        <ecNumber evidence="3 10">2.2.1.1</ecNumber>
    </recommendedName>
</protein>
<dbReference type="InterPro" id="IPR009014">
    <property type="entry name" value="Transketo_C/PFOR_II"/>
</dbReference>
<feature type="binding site" evidence="13">
    <location>
        <position position="437"/>
    </location>
    <ligand>
        <name>thiamine diphosphate</name>
        <dbReference type="ChEBI" id="CHEBI:58937"/>
    </ligand>
</feature>
<dbReference type="GO" id="GO:0006098">
    <property type="term" value="P:pentose-phosphate shunt"/>
    <property type="evidence" value="ECO:0007669"/>
    <property type="project" value="TreeGrafter"/>
</dbReference>
<feature type="binding site" evidence="12">
    <location>
        <position position="263"/>
    </location>
    <ligand>
        <name>substrate</name>
    </ligand>
</feature>
<dbReference type="Gene3D" id="3.40.50.920">
    <property type="match status" value="1"/>
</dbReference>
<accession>A0A0P6X9Q8</accession>
<feature type="active site" description="Proton donor" evidence="11">
    <location>
        <position position="411"/>
    </location>
</feature>
<dbReference type="OrthoDB" id="8732661at2"/>
<comment type="subunit">
    <text evidence="2 16">Homodimer.</text>
</comment>
<feature type="binding site" evidence="12">
    <location>
        <position position="29"/>
    </location>
    <ligand>
        <name>substrate</name>
    </ligand>
</feature>
<reference evidence="18 19" key="1">
    <citation type="submission" date="2015-07" db="EMBL/GenBank/DDBJ databases">
        <title>Genome sequence of Leptolinea tardivitalis DSM 16556.</title>
        <authorList>
            <person name="Hemp J."/>
            <person name="Ward L.M."/>
            <person name="Pace L.A."/>
            <person name="Fischer W.W."/>
        </authorList>
    </citation>
    <scope>NUCLEOTIDE SEQUENCE [LARGE SCALE GENOMIC DNA]</scope>
    <source>
        <strain evidence="18 19">YMTK-2</strain>
    </source>
</reference>
<dbReference type="Gene3D" id="3.40.50.970">
    <property type="match status" value="2"/>
</dbReference>
<dbReference type="RefSeq" id="WP_062420568.1">
    <property type="nucleotide sequence ID" value="NZ_BBYA01000002.1"/>
</dbReference>
<evidence type="ECO:0000256" key="6">
    <source>
        <dbReference type="ARBA" id="ARBA00022723"/>
    </source>
</evidence>
<dbReference type="InterPro" id="IPR005474">
    <property type="entry name" value="Transketolase_N"/>
</dbReference>
<dbReference type="PATRIC" id="fig|229920.5.peg.2088"/>
<dbReference type="InterPro" id="IPR020826">
    <property type="entry name" value="Transketolase_BS"/>
</dbReference>
<feature type="binding site" evidence="14">
    <location>
        <position position="158"/>
    </location>
    <ligand>
        <name>Mg(2+)</name>
        <dbReference type="ChEBI" id="CHEBI:18420"/>
    </ligand>
</feature>
<dbReference type="FunFam" id="3.40.50.970:FF:000003">
    <property type="entry name" value="Transketolase"/>
    <property type="match status" value="1"/>
</dbReference>
<evidence type="ECO:0000256" key="14">
    <source>
        <dbReference type="PIRSR" id="PIRSR605478-4"/>
    </source>
</evidence>
<dbReference type="InterPro" id="IPR033247">
    <property type="entry name" value="Transketolase_fam"/>
</dbReference>
<dbReference type="NCBIfam" id="TIGR00232">
    <property type="entry name" value="tktlase_bact"/>
    <property type="match status" value="1"/>
</dbReference>
<evidence type="ECO:0000256" key="3">
    <source>
        <dbReference type="ARBA" id="ARBA00013152"/>
    </source>
</evidence>
<feature type="binding site" evidence="14">
    <location>
        <position position="188"/>
    </location>
    <ligand>
        <name>Mg(2+)</name>
        <dbReference type="ChEBI" id="CHEBI:18420"/>
    </ligand>
</feature>
<feature type="site" description="Important for catalytic activity" evidence="15">
    <location>
        <position position="29"/>
    </location>
</feature>
<dbReference type="InterPro" id="IPR029061">
    <property type="entry name" value="THDP-binding"/>
</dbReference>
<evidence type="ECO:0000256" key="4">
    <source>
        <dbReference type="ARBA" id="ARBA00016662"/>
    </source>
</evidence>
<gene>
    <name evidence="18" type="ORF">ADM99_10860</name>
</gene>
<evidence type="ECO:0000256" key="7">
    <source>
        <dbReference type="ARBA" id="ARBA00022842"/>
    </source>
</evidence>
<dbReference type="Proteomes" id="UP000050430">
    <property type="component" value="Unassembled WGS sequence"/>
</dbReference>
<feature type="domain" description="Transketolase-like pyrimidine-binding" evidence="17">
    <location>
        <begin position="354"/>
        <end position="525"/>
    </location>
</feature>
<evidence type="ECO:0000256" key="13">
    <source>
        <dbReference type="PIRSR" id="PIRSR605478-3"/>
    </source>
</evidence>
<comment type="cofactor">
    <cofactor evidence="14">
        <name>Mg(2+)</name>
        <dbReference type="ChEBI" id="CHEBI:18420"/>
    </cofactor>
    <text evidence="14">Binds 1 Mg(2+) ion per subunit. Can also utilize other divalent metal cations, such as Ca(2+), Mn(2+) and Co(2+).</text>
</comment>
<keyword evidence="5 16" id="KW-0808">Transferase</keyword>
<comment type="caution">
    <text evidence="18">The sequence shown here is derived from an EMBL/GenBank/DDBJ whole genome shotgun (WGS) entry which is preliminary data.</text>
</comment>
<feature type="binding site" evidence="13">
    <location>
        <position position="188"/>
    </location>
    <ligand>
        <name>thiamine diphosphate</name>
        <dbReference type="ChEBI" id="CHEBI:58937"/>
    </ligand>
</feature>
<feature type="site" description="Important for catalytic activity" evidence="15">
    <location>
        <position position="263"/>
    </location>
</feature>
<sequence length="666" mass="72260">MSNTILQERAINTIRFLSADGVQKANSGHPGLPMGAAAIAYTIWTKHLRHNPKNPQWFDRDRFVLSGGHGSMLLYSLLHLTGYDLPLEQLKQFRQWGSITPGHPEVGLTPGIETTTGPLGQGLGNAIGMAVAEAHLAAVYNKPGHDVINHTTYVIVGDGDMMEGVASEAASFAGHQKLGKLICFYDDNKITIDGSTDLAFTEDRAKRFEAYGWQVLRVDDGNDVAKIDRAIKKAKKDPRPSFIICKTIIGYGLPTKQGTAKAHGEPAGEEELRAAKEKIGWPVEPFYIPEDAAKEFKKCVSRGKKLEADWKKRFDAYAAEFPTEAAELKRRISGELPKDWEKALPVFDADPKGLGSRVASGKVINALTAAIPELLGGSADLAPSNNTWINSSVAFQADHREGKNFHFGVREHGMASIVNGMNVHGGMRTYGATFMVFADYLRGALRVSALSHIPSIWILTHDSIGLGEDGPTHQPVETVASLRIIPNLLVIRPADANETAEAWRVALKNTKRPTALALSRQNLPTLDRKTLAPASGLEKGAYVLTDLGGKKPEIILMASGSEVSLVLDAAHKLAAEGKSVRVVSFPSWELFKEQSAEYRESVFPSDVKKRVAVEAGSTMGWNQWVGDAGVVIGIDHFGASAPGKVVMEKFGFSVDHVLEEAKKLLG</sequence>
<feature type="binding site" evidence="12">
    <location>
        <position position="469"/>
    </location>
    <ligand>
        <name>substrate</name>
    </ligand>
</feature>
<dbReference type="EMBL" id="LGCK01000010">
    <property type="protein sequence ID" value="KPL71896.1"/>
    <property type="molecule type" value="Genomic_DNA"/>
</dbReference>
<feature type="binding site" evidence="12">
    <location>
        <position position="357"/>
    </location>
    <ligand>
        <name>substrate</name>
    </ligand>
</feature>
<evidence type="ECO:0000256" key="1">
    <source>
        <dbReference type="ARBA" id="ARBA00007131"/>
    </source>
</evidence>
<evidence type="ECO:0000256" key="12">
    <source>
        <dbReference type="PIRSR" id="PIRSR605478-2"/>
    </source>
</evidence>
<evidence type="ECO:0000256" key="5">
    <source>
        <dbReference type="ARBA" id="ARBA00022679"/>
    </source>
</evidence>
<dbReference type="Pfam" id="PF02779">
    <property type="entry name" value="Transket_pyr"/>
    <property type="match status" value="1"/>
</dbReference>
<dbReference type="InterPro" id="IPR005475">
    <property type="entry name" value="Transketolase-like_Pyr-bd"/>
</dbReference>
<dbReference type="FunFam" id="3.40.50.920:FF:000003">
    <property type="entry name" value="Transketolase"/>
    <property type="match status" value="1"/>
</dbReference>
<dbReference type="GO" id="GO:0046872">
    <property type="term" value="F:metal ion binding"/>
    <property type="evidence" value="ECO:0007669"/>
    <property type="project" value="UniProtKB-KW"/>
</dbReference>
<feature type="binding site" evidence="13">
    <location>
        <position position="69"/>
    </location>
    <ligand>
        <name>thiamine diphosphate</name>
        <dbReference type="ChEBI" id="CHEBI:58937"/>
    </ligand>
</feature>
<dbReference type="CDD" id="cd02012">
    <property type="entry name" value="TPP_TK"/>
    <property type="match status" value="1"/>
</dbReference>
<dbReference type="FunFam" id="3.40.50.970:FF:000004">
    <property type="entry name" value="Transketolase"/>
    <property type="match status" value="1"/>
</dbReference>
<keyword evidence="19" id="KW-1185">Reference proteome</keyword>
<feature type="binding site" evidence="13">
    <location>
        <begin position="117"/>
        <end position="119"/>
    </location>
    <ligand>
        <name>thiamine diphosphate</name>
        <dbReference type="ChEBI" id="CHEBI:58937"/>
    </ligand>
</feature>
<name>A0A0P6X9Q8_9CHLR</name>
<dbReference type="GO" id="GO:0004802">
    <property type="term" value="F:transketolase activity"/>
    <property type="evidence" value="ECO:0007669"/>
    <property type="project" value="UniProtKB-UniRule"/>
</dbReference>
<dbReference type="PANTHER" id="PTHR43522">
    <property type="entry name" value="TRANSKETOLASE"/>
    <property type="match status" value="1"/>
</dbReference>
<comment type="cofactor">
    <cofactor evidence="16">
        <name>Mg(2+)</name>
        <dbReference type="ChEBI" id="CHEBI:18420"/>
    </cofactor>
    <cofactor evidence="16">
        <name>Ca(2+)</name>
        <dbReference type="ChEBI" id="CHEBI:29108"/>
    </cofactor>
    <cofactor evidence="16">
        <name>Mn(2+)</name>
        <dbReference type="ChEBI" id="CHEBI:29035"/>
    </cofactor>
    <cofactor evidence="16">
        <name>Co(2+)</name>
        <dbReference type="ChEBI" id="CHEBI:48828"/>
    </cofactor>
    <text evidence="16">Binds 1 Mg(2+) ion per subunit. Can also utilize other divalent metal cations, such as Ca(2+), Mn(2+) and Co(2+).</text>
</comment>
<evidence type="ECO:0000256" key="16">
    <source>
        <dbReference type="RuleBase" id="RU004996"/>
    </source>
</evidence>
<keyword evidence="16" id="KW-0106">Calcium</keyword>
<dbReference type="PROSITE" id="PS00802">
    <property type="entry name" value="TRANSKETOLASE_2"/>
    <property type="match status" value="1"/>
</dbReference>
<dbReference type="GO" id="GO:0005829">
    <property type="term" value="C:cytosol"/>
    <property type="evidence" value="ECO:0007669"/>
    <property type="project" value="TreeGrafter"/>
</dbReference>
<dbReference type="Pfam" id="PF00456">
    <property type="entry name" value="Transketolase_N"/>
    <property type="match status" value="1"/>
</dbReference>